<dbReference type="HOGENOM" id="CLU_006629_0_1_1"/>
<evidence type="ECO:0000256" key="7">
    <source>
        <dbReference type="ARBA" id="ARBA00022737"/>
    </source>
</evidence>
<dbReference type="GO" id="GO:0005912">
    <property type="term" value="C:adherens junction"/>
    <property type="evidence" value="ECO:0007669"/>
    <property type="project" value="TreeGrafter"/>
</dbReference>
<feature type="region of interest" description="Disordered" evidence="11">
    <location>
        <begin position="82"/>
        <end position="122"/>
    </location>
</feature>
<evidence type="ECO:0000256" key="8">
    <source>
        <dbReference type="ARBA" id="ARBA00022949"/>
    </source>
</evidence>
<dbReference type="SUPFAM" id="SSF50156">
    <property type="entry name" value="PDZ domain-like"/>
    <property type="match status" value="3"/>
</dbReference>
<reference evidence="13" key="4">
    <citation type="submission" date="2025-09" db="UniProtKB">
        <authorList>
            <consortium name="Ensembl"/>
        </authorList>
    </citation>
    <scope>IDENTIFICATION</scope>
</reference>
<proteinExistence type="inferred from homology"/>
<feature type="domain" description="PDZ" evidence="12">
    <location>
        <begin position="515"/>
        <end position="590"/>
    </location>
</feature>
<feature type="region of interest" description="Disordered" evidence="11">
    <location>
        <begin position="716"/>
        <end position="1115"/>
    </location>
</feature>
<comment type="subcellular location">
    <subcellularLocation>
        <location evidence="2">Cell junction</location>
        <location evidence="2">Tight junction</location>
    </subcellularLocation>
    <subcellularLocation>
        <location evidence="1">Endomembrane system</location>
    </subcellularLocation>
</comment>
<dbReference type="InterPro" id="IPR036034">
    <property type="entry name" value="PDZ_sf"/>
</dbReference>
<dbReference type="CDD" id="cd06691">
    <property type="entry name" value="PDZ1_Par3-like"/>
    <property type="match status" value="1"/>
</dbReference>
<feature type="region of interest" description="Disordered" evidence="11">
    <location>
        <begin position="331"/>
        <end position="391"/>
    </location>
</feature>
<dbReference type="GO" id="GO:0012505">
    <property type="term" value="C:endomembrane system"/>
    <property type="evidence" value="ECO:0007669"/>
    <property type="project" value="UniProtKB-SubCell"/>
</dbReference>
<evidence type="ECO:0000256" key="10">
    <source>
        <dbReference type="ARBA" id="ARBA00023306"/>
    </source>
</evidence>
<feature type="region of interest" description="Disordered" evidence="11">
    <location>
        <begin position="150"/>
        <end position="171"/>
    </location>
</feature>
<dbReference type="PROSITE" id="PS50106">
    <property type="entry name" value="PDZ"/>
    <property type="match status" value="2"/>
</dbReference>
<feature type="compositionally biased region" description="Low complexity" evidence="11">
    <location>
        <begin position="340"/>
        <end position="376"/>
    </location>
</feature>
<dbReference type="GO" id="GO:0016324">
    <property type="term" value="C:apical plasma membrane"/>
    <property type="evidence" value="ECO:0007669"/>
    <property type="project" value="TreeGrafter"/>
</dbReference>
<evidence type="ECO:0000313" key="14">
    <source>
        <dbReference type="Proteomes" id="UP000018467"/>
    </source>
</evidence>
<dbReference type="GO" id="GO:0035091">
    <property type="term" value="F:phosphatidylinositol binding"/>
    <property type="evidence" value="ECO:0007669"/>
    <property type="project" value="TreeGrafter"/>
</dbReference>
<feature type="compositionally biased region" description="Acidic residues" evidence="11">
    <location>
        <begin position="723"/>
        <end position="732"/>
    </location>
</feature>
<dbReference type="Pfam" id="PF12053">
    <property type="entry name" value="Par3_HAL_N_term"/>
    <property type="match status" value="1"/>
</dbReference>
<dbReference type="GO" id="GO:0007155">
    <property type="term" value="P:cell adhesion"/>
    <property type="evidence" value="ECO:0007669"/>
    <property type="project" value="TreeGrafter"/>
</dbReference>
<evidence type="ECO:0000256" key="6">
    <source>
        <dbReference type="ARBA" id="ARBA00022618"/>
    </source>
</evidence>
<keyword evidence="14" id="KW-1185">Reference proteome</keyword>
<feature type="compositionally biased region" description="Basic and acidic residues" evidence="11">
    <location>
        <begin position="808"/>
        <end position="817"/>
    </location>
</feature>
<dbReference type="GO" id="GO:0008104">
    <property type="term" value="P:intracellular protein localization"/>
    <property type="evidence" value="ECO:0007669"/>
    <property type="project" value="TreeGrafter"/>
</dbReference>
<evidence type="ECO:0000256" key="5">
    <source>
        <dbReference type="ARBA" id="ARBA00022553"/>
    </source>
</evidence>
<keyword evidence="5" id="KW-0597">Phosphoprotein</keyword>
<feature type="compositionally biased region" description="Basic and acidic residues" evidence="11">
    <location>
        <begin position="773"/>
        <end position="793"/>
    </location>
</feature>
<dbReference type="eggNOG" id="KOG3528">
    <property type="taxonomic scope" value="Eukaryota"/>
</dbReference>
<reference evidence="13" key="3">
    <citation type="submission" date="2025-08" db="UniProtKB">
        <authorList>
            <consortium name="Ensembl"/>
        </authorList>
    </citation>
    <scope>IDENTIFICATION</scope>
</reference>
<sequence length="1115" mass="123034">MKVTVTFGRTGVVVPCKEGWTVRDLIQQATLRYRKLLEQEGDFLVRTHHVEYCDGGILDPDDVLSDLVEDKDKLIAVYEEQEAQQRGAVSPVGSSTGASSTHANGSSSSGGGGTGRLSPEPYDSELACFQPIRGGEIEVNSSILKSSTPLMVRSSSDPALGTPGDAGQHSEDLTIRSTTDMDHHHLTEVSSSKASHFSLNSLTKTVEISGEHGPLGIHVVPYCSSLSGRALGLHIRGVEENSRSKREGIFHDDECIVRINDTELMDKTFSQSQEVFRQAMRSPVVRLEVLPVANKERYEKSLISHLYSSENHEASFWTKDPPPLKVKSMLRPVEASSSGRQAEPQESSSSAESRSLGSPLPLSLSPTPRSKSSDSPLLRKSHTLSPLAGFANKKGGKRLKIDLKKGPEGLGFTVVTRDSSVHGPGPILVKNILPRGAAVKDGRLQSGDRILEVNGVDITGRTQEELVAMLRSTKQGDSVCLVVARQEEMFLPRELKEEAVRAVLSEEGKEQLMFEVPLNDSGSAGLGVSLKGNKSRETGEDLGIFIKSIIHGGAAYKDGRLRVNDQLIAVNGEPLLGKSNHEAMETLRRSMSMEGNLRGMIQLVVLRGLLPSSQEYPDTRRILNRSFDSCVGQVGLLSHSDSLLQPPMVMNSIYERAAVLAGVELGPTLGLKKSSSLESLQTAVIEAQKNDLLPFHRPRPHMVRGRGCNESFRAAIDKSYDGPPEDDDDDGSEVSSGRDTPASSSSRQGLGDGDESKKDKKKKAKGKKKDKLKSKGKDKDKKKAEESSEEPDKKTKKKGFGLLRFGKKKEEKSKGETKLNMSKQSSEILSEEELERMKEERERIEAKHQELRDRQARDRFAPPDVEDDDADPNYARINNFRDRVSPSQPLYGNHSPSPQRPTQLPSHSPEPSAEDPLSGLYAKVNKRGPPPHAADSSMDRIQQLRREYQQARREGAAPAYEEIESRRRGAEYDPHRMPLRNPDPRLAPRYEDVERQYASLPRRGPVEPEEYPGQSWTGHRDPPAHYPGSQSAYHPNYPTRPLDPRPGDPGFYHPTPQQRGPLRQDVPPSPPVPLRAPRYDTMNRGGFRNTSPERFAYTEGRPTDPRQKNAMTAAV</sequence>
<dbReference type="GeneTree" id="ENSGT00950000183214"/>
<evidence type="ECO:0000256" key="3">
    <source>
        <dbReference type="ARBA" id="ARBA00005358"/>
    </source>
</evidence>
<keyword evidence="7" id="KW-0677">Repeat</keyword>
<dbReference type="Pfam" id="PF00595">
    <property type="entry name" value="PDZ"/>
    <property type="match status" value="2"/>
</dbReference>
<reference evidence="14" key="2">
    <citation type="journal article" date="2014" name="Nat. Commun.">
        <title>The cavefish genome reveals candidate genes for eye loss.</title>
        <authorList>
            <person name="McGaugh S.E."/>
            <person name="Gross J.B."/>
            <person name="Aken B."/>
            <person name="Blin M."/>
            <person name="Borowsky R."/>
            <person name="Chalopin D."/>
            <person name="Hinaux H."/>
            <person name="Jeffery W.R."/>
            <person name="Keene A."/>
            <person name="Ma L."/>
            <person name="Minx P."/>
            <person name="Murphy D."/>
            <person name="O'Quin K.E."/>
            <person name="Retaux S."/>
            <person name="Rohner N."/>
            <person name="Searle S.M."/>
            <person name="Stahl B.A."/>
            <person name="Tabin C."/>
            <person name="Volff J.N."/>
            <person name="Yoshizawa M."/>
            <person name="Warren W.C."/>
        </authorList>
    </citation>
    <scope>NUCLEOTIDE SEQUENCE [LARGE SCALE GENOMIC DNA]</scope>
    <source>
        <strain evidence="14">female</strain>
    </source>
</reference>
<comment type="similarity">
    <text evidence="3">Belongs to the PAR3 family.</text>
</comment>
<dbReference type="AlphaFoldDB" id="W5KDM9"/>
<evidence type="ECO:0000256" key="4">
    <source>
        <dbReference type="ARBA" id="ARBA00022427"/>
    </source>
</evidence>
<dbReference type="GO" id="GO:0030010">
    <property type="term" value="P:establishment of cell polarity"/>
    <property type="evidence" value="ECO:0007669"/>
    <property type="project" value="TreeGrafter"/>
</dbReference>
<dbReference type="Proteomes" id="UP000018467">
    <property type="component" value="Unassembled WGS sequence"/>
</dbReference>
<dbReference type="PANTHER" id="PTHR16484:SF4">
    <property type="entry name" value="PARTITIONING DEFECTIVE 3 HOMOLOG B"/>
    <property type="match status" value="1"/>
</dbReference>
<dbReference type="InterPro" id="IPR021922">
    <property type="entry name" value="Par3/HAL_N"/>
</dbReference>
<feature type="compositionally biased region" description="Polar residues" evidence="11">
    <location>
        <begin position="885"/>
        <end position="906"/>
    </location>
</feature>
<keyword evidence="8" id="KW-0965">Cell junction</keyword>
<dbReference type="CDD" id="cd23059">
    <property type="entry name" value="PDZ3_Par3-like"/>
    <property type="match status" value="1"/>
</dbReference>
<dbReference type="GO" id="GO:0045197">
    <property type="term" value="P:establishment or maintenance of epithelial cell apical/basal polarity"/>
    <property type="evidence" value="ECO:0007669"/>
    <property type="project" value="TreeGrafter"/>
</dbReference>
<feature type="compositionally biased region" description="Basic and acidic residues" evidence="11">
    <location>
        <begin position="835"/>
        <end position="861"/>
    </location>
</feature>
<dbReference type="GO" id="GO:0051301">
    <property type="term" value="P:cell division"/>
    <property type="evidence" value="ECO:0007669"/>
    <property type="project" value="UniProtKB-KW"/>
</dbReference>
<keyword evidence="9" id="KW-0472">Membrane</keyword>
<evidence type="ECO:0000256" key="11">
    <source>
        <dbReference type="SAM" id="MobiDB-lite"/>
    </source>
</evidence>
<keyword evidence="10" id="KW-0131">Cell cycle</keyword>
<reference evidence="14" key="1">
    <citation type="submission" date="2013-03" db="EMBL/GenBank/DDBJ databases">
        <authorList>
            <person name="Jeffery W."/>
            <person name="Warren W."/>
            <person name="Wilson R.K."/>
        </authorList>
    </citation>
    <scope>NUCLEOTIDE SEQUENCE</scope>
    <source>
        <strain evidence="14">female</strain>
    </source>
</reference>
<feature type="compositionally biased region" description="Basic and acidic residues" evidence="11">
    <location>
        <begin position="942"/>
        <end position="955"/>
    </location>
</feature>
<evidence type="ECO:0000259" key="12">
    <source>
        <dbReference type="PROSITE" id="PS50106"/>
    </source>
</evidence>
<dbReference type="FunFam" id="2.30.42.10:FF:000109">
    <property type="entry name" value="partitioning defective 3 homolog isoform X9"/>
    <property type="match status" value="1"/>
</dbReference>
<protein>
    <submittedName>
        <fullName evidence="13">Partitioning defective 3 homolog B</fullName>
    </submittedName>
</protein>
<dbReference type="FunFam" id="2.30.42.10:FF:000078">
    <property type="entry name" value="Partitioning defective 3 homolog B"/>
    <property type="match status" value="1"/>
</dbReference>
<feature type="compositionally biased region" description="Basic residues" evidence="11">
    <location>
        <begin position="759"/>
        <end position="772"/>
    </location>
</feature>
<dbReference type="InterPro" id="IPR052213">
    <property type="entry name" value="PAR3"/>
</dbReference>
<dbReference type="Bgee" id="ENSAMXG00000005554">
    <property type="expression patterns" value="Expressed in muscle tissue and 14 other cell types or tissues"/>
</dbReference>
<dbReference type="GO" id="GO:0005923">
    <property type="term" value="C:bicellular tight junction"/>
    <property type="evidence" value="ECO:0007669"/>
    <property type="project" value="UniProtKB-SubCell"/>
</dbReference>
<evidence type="ECO:0000256" key="2">
    <source>
        <dbReference type="ARBA" id="ARBA00004435"/>
    </source>
</evidence>
<organism evidence="13 14">
    <name type="scientific">Astyanax mexicanus</name>
    <name type="common">Blind cave fish</name>
    <name type="synonym">Astyanax fasciatus mexicanus</name>
    <dbReference type="NCBI Taxonomy" id="7994"/>
    <lineage>
        <taxon>Eukaryota</taxon>
        <taxon>Metazoa</taxon>
        <taxon>Chordata</taxon>
        <taxon>Craniata</taxon>
        <taxon>Vertebrata</taxon>
        <taxon>Euteleostomi</taxon>
        <taxon>Actinopterygii</taxon>
        <taxon>Neopterygii</taxon>
        <taxon>Teleostei</taxon>
        <taxon>Ostariophysi</taxon>
        <taxon>Characiformes</taxon>
        <taxon>Characoidei</taxon>
        <taxon>Acestrorhamphidae</taxon>
        <taxon>Acestrorhamphinae</taxon>
        <taxon>Astyanax</taxon>
    </lineage>
</organism>
<keyword evidence="6" id="KW-0132">Cell division</keyword>
<dbReference type="PANTHER" id="PTHR16484">
    <property type="entry name" value="PARTITIONING DEFECTIVE 3 RELATED"/>
    <property type="match status" value="1"/>
</dbReference>
<dbReference type="GO" id="GO:0051660">
    <property type="term" value="P:establishment of centrosome localization"/>
    <property type="evidence" value="ECO:0007669"/>
    <property type="project" value="TreeGrafter"/>
</dbReference>
<dbReference type="FunFam" id="3.10.20.90:FF:000017">
    <property type="entry name" value="partitioning defective 3 homolog isoform X2"/>
    <property type="match status" value="1"/>
</dbReference>
<dbReference type="SMART" id="SM00228">
    <property type="entry name" value="PDZ"/>
    <property type="match status" value="3"/>
</dbReference>
<dbReference type="InterPro" id="IPR001478">
    <property type="entry name" value="PDZ"/>
</dbReference>
<evidence type="ECO:0000256" key="9">
    <source>
        <dbReference type="ARBA" id="ARBA00023136"/>
    </source>
</evidence>
<dbReference type="Gene3D" id="2.30.42.10">
    <property type="match status" value="3"/>
</dbReference>
<dbReference type="Ensembl" id="ENSAMXT00000005690.2">
    <property type="protein sequence ID" value="ENSAMXP00000005690.2"/>
    <property type="gene ID" value="ENSAMXG00000005554.2"/>
</dbReference>
<evidence type="ECO:0000256" key="1">
    <source>
        <dbReference type="ARBA" id="ARBA00004308"/>
    </source>
</evidence>
<feature type="compositionally biased region" description="Basic and acidic residues" evidence="11">
    <location>
        <begin position="963"/>
        <end position="995"/>
    </location>
</feature>
<dbReference type="CDD" id="cd23058">
    <property type="entry name" value="PDZ2_Par3-like"/>
    <property type="match status" value="1"/>
</dbReference>
<feature type="compositionally biased region" description="Low complexity" evidence="11">
    <location>
        <begin position="93"/>
        <end position="107"/>
    </location>
</feature>
<name>W5KDM9_ASTMX</name>
<dbReference type="GO" id="GO:0005938">
    <property type="term" value="C:cell cortex"/>
    <property type="evidence" value="ECO:0007669"/>
    <property type="project" value="TreeGrafter"/>
</dbReference>
<evidence type="ECO:0000313" key="13">
    <source>
        <dbReference type="Ensembl" id="ENSAMXP00000005690.2"/>
    </source>
</evidence>
<dbReference type="GO" id="GO:0000226">
    <property type="term" value="P:microtubule cytoskeleton organization"/>
    <property type="evidence" value="ECO:0007669"/>
    <property type="project" value="TreeGrafter"/>
</dbReference>
<dbReference type="Gene3D" id="3.10.20.90">
    <property type="entry name" value="Phosphatidylinositol 3-kinase Catalytic Subunit, Chain A, domain 1"/>
    <property type="match status" value="1"/>
</dbReference>
<accession>W5KDM9</accession>
<keyword evidence="4" id="KW-0796">Tight junction</keyword>
<dbReference type="FunFam" id="2.30.42.10:FF:000011">
    <property type="entry name" value="partitioning defective 3 homolog isoform X1"/>
    <property type="match status" value="1"/>
</dbReference>
<feature type="domain" description="PDZ" evidence="12">
    <location>
        <begin position="400"/>
        <end position="473"/>
    </location>
</feature>